<dbReference type="InterPro" id="IPR050816">
    <property type="entry name" value="Flavin-dep_Halogenase_NPB"/>
</dbReference>
<dbReference type="RefSeq" id="WP_146507867.1">
    <property type="nucleotide sequence ID" value="NZ_SIHI01000001.1"/>
</dbReference>
<dbReference type="SUPFAM" id="SSF51905">
    <property type="entry name" value="FAD/NAD(P)-binding domain"/>
    <property type="match status" value="1"/>
</dbReference>
<dbReference type="OrthoDB" id="9806565at2"/>
<comment type="caution">
    <text evidence="2">The sequence shown here is derived from an EMBL/GenBank/DDBJ whole genome shotgun (WGS) entry which is preliminary data.</text>
</comment>
<evidence type="ECO:0000313" key="2">
    <source>
        <dbReference type="EMBL" id="TWT57862.1"/>
    </source>
</evidence>
<evidence type="ECO:0000259" key="1">
    <source>
        <dbReference type="Pfam" id="PF01494"/>
    </source>
</evidence>
<sequence length="433" mass="48245">MIQSSYAPDSSYSPELASSYDVVVIGAGPAGSTVAALVASEGHSVLVLERATFPRFHVGESLIPETYWPLKRLGLIEKMKASSFPKKFSVQFVSDGWKESAPFYFDENDPHESSQTWQVERADFDKMLVDNAVDRGATVRTRAQVLEVLFDGERATGVKVKLSSEDGETETREIRSKVVVDASGNSAFLSNRMKLRIPDPYLRKGTVWSYFKGALRDPGKDEGATLIMQTEDKKSWFWYIPLRGDVVSVGCTGSMGYMFPKGSTPEETFQRELDRCPAMKKRLEPSERCLDFFTTKDYSYKSSQAAGEGWVLCGDAFGFIDPVYSSGVYLALKGGEFVADSINEALQNGDLTGETLGRWRSEYSAGIDNFRKLVYAFYAPDFSFASFMKEHPQYKPNVVSILIGDVFRPEVAEIFTAMGEVFPPTEENVDVAR</sequence>
<reference evidence="2 3" key="1">
    <citation type="submission" date="2019-02" db="EMBL/GenBank/DDBJ databases">
        <title>Deep-cultivation of Planctomycetes and their phenomic and genomic characterization uncovers novel biology.</title>
        <authorList>
            <person name="Wiegand S."/>
            <person name="Jogler M."/>
            <person name="Boedeker C."/>
            <person name="Pinto D."/>
            <person name="Vollmers J."/>
            <person name="Rivas-Marin E."/>
            <person name="Kohn T."/>
            <person name="Peeters S.H."/>
            <person name="Heuer A."/>
            <person name="Rast P."/>
            <person name="Oberbeckmann S."/>
            <person name="Bunk B."/>
            <person name="Jeske O."/>
            <person name="Meyerdierks A."/>
            <person name="Storesund J.E."/>
            <person name="Kallscheuer N."/>
            <person name="Luecker S."/>
            <person name="Lage O.M."/>
            <person name="Pohl T."/>
            <person name="Merkel B.J."/>
            <person name="Hornburger P."/>
            <person name="Mueller R.-W."/>
            <person name="Bruemmer F."/>
            <person name="Labrenz M."/>
            <person name="Spormann A.M."/>
            <person name="Op Den Camp H."/>
            <person name="Overmann J."/>
            <person name="Amann R."/>
            <person name="Jetten M.S.M."/>
            <person name="Mascher T."/>
            <person name="Medema M.H."/>
            <person name="Devos D.P."/>
            <person name="Kaster A.-K."/>
            <person name="Ovreas L."/>
            <person name="Rohde M."/>
            <person name="Galperin M.Y."/>
            <person name="Jogler C."/>
        </authorList>
    </citation>
    <scope>NUCLEOTIDE SEQUENCE [LARGE SCALE GENOMIC DNA]</scope>
    <source>
        <strain evidence="2 3">KOR42</strain>
    </source>
</reference>
<dbReference type="PRINTS" id="PR00469">
    <property type="entry name" value="PNDRDTASEII"/>
</dbReference>
<evidence type="ECO:0000313" key="3">
    <source>
        <dbReference type="Proteomes" id="UP000317243"/>
    </source>
</evidence>
<keyword evidence="3" id="KW-1185">Reference proteome</keyword>
<proteinExistence type="predicted"/>
<dbReference type="Gene3D" id="3.50.50.60">
    <property type="entry name" value="FAD/NAD(P)-binding domain"/>
    <property type="match status" value="1"/>
</dbReference>
<dbReference type="PANTHER" id="PTHR43747:SF1">
    <property type="entry name" value="SLR1998 PROTEIN"/>
    <property type="match status" value="1"/>
</dbReference>
<feature type="domain" description="FAD-binding" evidence="1">
    <location>
        <begin position="20"/>
        <end position="274"/>
    </location>
</feature>
<protein>
    <recommendedName>
        <fullName evidence="1">FAD-binding domain-containing protein</fullName>
    </recommendedName>
</protein>
<gene>
    <name evidence="2" type="ORF">KOR42_12290</name>
</gene>
<dbReference type="GO" id="GO:0071949">
    <property type="term" value="F:FAD binding"/>
    <property type="evidence" value="ECO:0007669"/>
    <property type="project" value="InterPro"/>
</dbReference>
<dbReference type="PANTHER" id="PTHR43747">
    <property type="entry name" value="FAD-BINDING PROTEIN"/>
    <property type="match status" value="1"/>
</dbReference>
<organism evidence="2 3">
    <name type="scientific">Thalassoglobus neptunius</name>
    <dbReference type="NCBI Taxonomy" id="1938619"/>
    <lineage>
        <taxon>Bacteria</taxon>
        <taxon>Pseudomonadati</taxon>
        <taxon>Planctomycetota</taxon>
        <taxon>Planctomycetia</taxon>
        <taxon>Planctomycetales</taxon>
        <taxon>Planctomycetaceae</taxon>
        <taxon>Thalassoglobus</taxon>
    </lineage>
</organism>
<dbReference type="Proteomes" id="UP000317243">
    <property type="component" value="Unassembled WGS sequence"/>
</dbReference>
<dbReference type="InterPro" id="IPR002938">
    <property type="entry name" value="FAD-bd"/>
</dbReference>
<dbReference type="Pfam" id="PF01494">
    <property type="entry name" value="FAD_binding_3"/>
    <property type="match status" value="1"/>
</dbReference>
<dbReference type="AlphaFoldDB" id="A0A5C5X758"/>
<dbReference type="InterPro" id="IPR036188">
    <property type="entry name" value="FAD/NAD-bd_sf"/>
</dbReference>
<dbReference type="EMBL" id="SIHI01000001">
    <property type="protein sequence ID" value="TWT57862.1"/>
    <property type="molecule type" value="Genomic_DNA"/>
</dbReference>
<name>A0A5C5X758_9PLAN</name>
<accession>A0A5C5X758</accession>